<dbReference type="EMBL" id="BQKM01000003">
    <property type="protein sequence ID" value="GJN52346.1"/>
    <property type="molecule type" value="Genomic_DNA"/>
</dbReference>
<gene>
    <name evidence="3" type="ORF">TUM18999_24910</name>
    <name evidence="4" type="ORF">TUM20286_20980</name>
</gene>
<keyword evidence="6" id="KW-1185">Reference proteome</keyword>
<accession>A0A6J4E3V3</accession>
<dbReference type="Proteomes" id="UP000509383">
    <property type="component" value="Chromosome"/>
</dbReference>
<evidence type="ECO:0000313" key="3">
    <source>
        <dbReference type="EMBL" id="BCG24300.1"/>
    </source>
</evidence>
<evidence type="ECO:0000313" key="5">
    <source>
        <dbReference type="Proteomes" id="UP000509383"/>
    </source>
</evidence>
<dbReference type="EMBL" id="AP023189">
    <property type="protein sequence ID" value="BCG24300.1"/>
    <property type="molecule type" value="Genomic_DNA"/>
</dbReference>
<evidence type="ECO:0000313" key="4">
    <source>
        <dbReference type="EMBL" id="GJN52346.1"/>
    </source>
</evidence>
<proteinExistence type="predicted"/>
<dbReference type="KEGG" id="ptw:TUM18999_24910"/>
<dbReference type="AlphaFoldDB" id="A0A6J4E3V3"/>
<feature type="domain" description="Chalcone isomerase" evidence="2">
    <location>
        <begin position="71"/>
        <end position="177"/>
    </location>
</feature>
<evidence type="ECO:0000259" key="2">
    <source>
        <dbReference type="Pfam" id="PF16036"/>
    </source>
</evidence>
<dbReference type="Pfam" id="PF16036">
    <property type="entry name" value="Chalcone_3"/>
    <property type="match status" value="1"/>
</dbReference>
<feature type="chain" id="PRO_5026673391" description="Chalcone isomerase domain-containing protein" evidence="1">
    <location>
        <begin position="29"/>
        <end position="183"/>
    </location>
</feature>
<organism evidence="3 5">
    <name type="scientific">Pseudomonas tohonis</name>
    <dbReference type="NCBI Taxonomy" id="2725477"/>
    <lineage>
        <taxon>Bacteria</taxon>
        <taxon>Pseudomonadati</taxon>
        <taxon>Pseudomonadota</taxon>
        <taxon>Gammaproteobacteria</taxon>
        <taxon>Pseudomonadales</taxon>
        <taxon>Pseudomonadaceae</taxon>
        <taxon>Pseudomonas</taxon>
    </lineage>
</organism>
<reference evidence="3 5" key="1">
    <citation type="submission" date="2020-05" db="EMBL/GenBank/DDBJ databases">
        <title>Characterization of novel class B3 metallo-beta-lactamase from novel Pseudomonas species.</title>
        <authorList>
            <person name="Yamada K."/>
            <person name="Aoki K."/>
            <person name="Ishii Y."/>
        </authorList>
    </citation>
    <scope>NUCLEOTIDE SEQUENCE [LARGE SCALE GENOMIC DNA]</scope>
    <source>
        <strain evidence="3 5">TUM18999</strain>
        <strain evidence="4 6">TUM20286</strain>
    </source>
</reference>
<dbReference type="Proteomes" id="UP001054892">
    <property type="component" value="Unassembled WGS sequence"/>
</dbReference>
<evidence type="ECO:0000256" key="1">
    <source>
        <dbReference type="SAM" id="SignalP"/>
    </source>
</evidence>
<evidence type="ECO:0000313" key="6">
    <source>
        <dbReference type="Proteomes" id="UP001054892"/>
    </source>
</evidence>
<sequence length="183" mass="20577">MRLASPAASALRTVALLCLLLAGSPSWADWRSELPGAKLVGQGDFTWFGLRVYQARLWSPVAPVDWQQPFALELIYSRDLSRDTLVQASLDEMRRLGGASVDEKRLAAWDGEMRQAFVDIQPGQRIIGLYQPGKGSRFYVDGAFRHAIADPDFAQAFFAIWLDDRTRNPQLRRELLGLNEKSP</sequence>
<dbReference type="RefSeq" id="WP_173174507.1">
    <property type="nucleotide sequence ID" value="NZ_AP023189.1"/>
</dbReference>
<name>A0A6J4E3V3_9PSED</name>
<protein>
    <recommendedName>
        <fullName evidence="2">Chalcone isomerase domain-containing protein</fullName>
    </recommendedName>
</protein>
<keyword evidence="1" id="KW-0732">Signal</keyword>
<dbReference type="InterPro" id="IPR016087">
    <property type="entry name" value="Chalcone_isomerase"/>
</dbReference>
<feature type="signal peptide" evidence="1">
    <location>
        <begin position="1"/>
        <end position="28"/>
    </location>
</feature>